<proteinExistence type="predicted"/>
<keyword evidence="2" id="KW-1185">Reference proteome</keyword>
<sequence length="329" mass="36156">MIRLSSTVIKQILRPKRAAVKSRRCLKLSSGKPLIIGYTAVLKFSLVDKIKCSFRQKMKSFSKSVAVLASLALAQNYDDFEVLGAETIEEIANLLGNYASYISGIDLSDYGTNYEGQVESSAEDAPVTAEDLLNVDYNVDETDDVIGEYEEGIDGQERRPLANLATFEEKINLAKPNNNYCKTCSGVSYDDCEANGTMEPCNDAQDVCEVKYRFNYAGEATFWSGCKQRQACLNDEQGNFVGGRFFLNRCKSTKVPARWLAGSECTFCSLMSESAATNIFGPSSNIVQTLGTITTGLSLPLTLTNLFEDPEAYLDAGKTNYIFGSQTYA</sequence>
<reference evidence="1 2" key="1">
    <citation type="submission" date="2021-04" db="EMBL/GenBank/DDBJ databases">
        <authorList>
            <person name="Bliznina A."/>
        </authorList>
    </citation>
    <scope>NUCLEOTIDE SEQUENCE [LARGE SCALE GENOMIC DNA]</scope>
</reference>
<protein>
    <submittedName>
        <fullName evidence="1">Oidioi.mRNA.OKI2018_I69.XSR.g16277.t1.cds</fullName>
    </submittedName>
</protein>
<gene>
    <name evidence="1" type="ORF">OKIOD_LOCUS7835</name>
</gene>
<accession>A0ABN7SJI4</accession>
<name>A0ABN7SJI4_OIKDI</name>
<evidence type="ECO:0000313" key="2">
    <source>
        <dbReference type="Proteomes" id="UP001158576"/>
    </source>
</evidence>
<evidence type="ECO:0000313" key="1">
    <source>
        <dbReference type="EMBL" id="CAG5099129.1"/>
    </source>
</evidence>
<dbReference type="EMBL" id="OU015569">
    <property type="protein sequence ID" value="CAG5099129.1"/>
    <property type="molecule type" value="Genomic_DNA"/>
</dbReference>
<organism evidence="1 2">
    <name type="scientific">Oikopleura dioica</name>
    <name type="common">Tunicate</name>
    <dbReference type="NCBI Taxonomy" id="34765"/>
    <lineage>
        <taxon>Eukaryota</taxon>
        <taxon>Metazoa</taxon>
        <taxon>Chordata</taxon>
        <taxon>Tunicata</taxon>
        <taxon>Appendicularia</taxon>
        <taxon>Copelata</taxon>
        <taxon>Oikopleuridae</taxon>
        <taxon>Oikopleura</taxon>
    </lineage>
</organism>
<dbReference type="Proteomes" id="UP001158576">
    <property type="component" value="Chromosome XSR"/>
</dbReference>